<gene>
    <name evidence="2" type="ORF">CGS58_06520</name>
</gene>
<name>A0A173Y4K6_9FIRM</name>
<proteinExistence type="inferred from homology"/>
<dbReference type="InterPro" id="IPR010310">
    <property type="entry name" value="T7SS_ESAT-6-like"/>
</dbReference>
<dbReference type="Pfam" id="PF06013">
    <property type="entry name" value="WXG100"/>
    <property type="match status" value="1"/>
</dbReference>
<organism evidence="2 3">
    <name type="scientific">Faecalibacterium prausnitzii</name>
    <dbReference type="NCBI Taxonomy" id="853"/>
    <lineage>
        <taxon>Bacteria</taxon>
        <taxon>Bacillati</taxon>
        <taxon>Bacillota</taxon>
        <taxon>Clostridia</taxon>
        <taxon>Eubacteriales</taxon>
        <taxon>Oscillospiraceae</taxon>
        <taxon>Faecalibacterium</taxon>
    </lineage>
</organism>
<dbReference type="Proteomes" id="UP000220005">
    <property type="component" value="Unassembled WGS sequence"/>
</dbReference>
<dbReference type="NCBIfam" id="TIGR03930">
    <property type="entry name" value="WXG100_ESAT6"/>
    <property type="match status" value="1"/>
</dbReference>
<evidence type="ECO:0000313" key="3">
    <source>
        <dbReference type="Proteomes" id="UP000220005"/>
    </source>
</evidence>
<dbReference type="InterPro" id="IPR036689">
    <property type="entry name" value="ESAT-6-like_sf"/>
</dbReference>
<dbReference type="AlphaFoldDB" id="A0A173Y4K6"/>
<protein>
    <recommendedName>
        <fullName evidence="1">ESAT-6-like protein</fullName>
    </recommendedName>
</protein>
<evidence type="ECO:0000256" key="1">
    <source>
        <dbReference type="RuleBase" id="RU362001"/>
    </source>
</evidence>
<evidence type="ECO:0000313" key="2">
    <source>
        <dbReference type="EMBL" id="PDX81724.1"/>
    </source>
</evidence>
<accession>A0A173Y4K6</accession>
<reference evidence="2 3" key="1">
    <citation type="journal article" date="2017" name="Front. Microbiol.">
        <title>New Insights into the Diversity of the Genus Faecalibacterium.</title>
        <authorList>
            <person name="Benevides L."/>
            <person name="Burman S."/>
            <person name="Martin R."/>
            <person name="Robert V."/>
            <person name="Thomas M."/>
            <person name="Miquel S."/>
            <person name="Chain F."/>
            <person name="Sokol H."/>
            <person name="Bermudez-Humaran L.G."/>
            <person name="Morrison M."/>
            <person name="Langella P."/>
            <person name="Azevedo V.A."/>
            <person name="Chatel J.M."/>
            <person name="Soares S."/>
        </authorList>
    </citation>
    <scope>NUCLEOTIDE SEQUENCE [LARGE SCALE GENOMIC DNA]</scope>
    <source>
        <strain evidence="2 3">CNCM I 4575</strain>
    </source>
</reference>
<comment type="similarity">
    <text evidence="1">Belongs to the WXG100 family.</text>
</comment>
<dbReference type="EMBL" id="NMTY01000012">
    <property type="protein sequence ID" value="PDX81724.1"/>
    <property type="molecule type" value="Genomic_DNA"/>
</dbReference>
<dbReference type="SUPFAM" id="SSF140453">
    <property type="entry name" value="EsxAB dimer-like"/>
    <property type="match status" value="1"/>
</dbReference>
<dbReference type="NCBIfam" id="TIGR04197">
    <property type="entry name" value="T7SS_SACOL2603"/>
    <property type="match status" value="1"/>
</dbReference>
<dbReference type="RefSeq" id="WP_055189157.1">
    <property type="nucleotide sequence ID" value="NZ_NMTY01000012.1"/>
</dbReference>
<comment type="caution">
    <text evidence="2">The sequence shown here is derived from an EMBL/GenBank/DDBJ whole genome shotgun (WGS) entry which is preliminary data.</text>
</comment>
<dbReference type="InterPro" id="IPR021477">
    <property type="entry name" value="TVIIS_effector_SACOL2603_fam"/>
</dbReference>
<dbReference type="Gene3D" id="1.10.287.1060">
    <property type="entry name" value="ESAT-6-like"/>
    <property type="match status" value="1"/>
</dbReference>
<sequence>MAIRVDADTLHSKANELRTLLSNHNDNVGRMRTLVNNLSGEFTGAAATAYIEKFNGMESTFTQFAEMIESFATNLDTVANSFTEQDNSLAGSLKG</sequence>
<dbReference type="OrthoDB" id="2057770at2"/>